<dbReference type="AlphaFoldDB" id="A0A382VEE3"/>
<protein>
    <submittedName>
        <fullName evidence="1">Uncharacterized protein</fullName>
    </submittedName>
</protein>
<reference evidence="1" key="1">
    <citation type="submission" date="2018-05" db="EMBL/GenBank/DDBJ databases">
        <authorList>
            <person name="Lanie J.A."/>
            <person name="Ng W.-L."/>
            <person name="Kazmierczak K.M."/>
            <person name="Andrzejewski T.M."/>
            <person name="Davidsen T.M."/>
            <person name="Wayne K.J."/>
            <person name="Tettelin H."/>
            <person name="Glass J.I."/>
            <person name="Rusch D."/>
            <person name="Podicherti R."/>
            <person name="Tsui H.-C.T."/>
            <person name="Winkler M.E."/>
        </authorList>
    </citation>
    <scope>NUCLEOTIDE SEQUENCE</scope>
</reference>
<gene>
    <name evidence="1" type="ORF">METZ01_LOCUS397701</name>
</gene>
<organism evidence="1">
    <name type="scientific">marine metagenome</name>
    <dbReference type="NCBI Taxonomy" id="408172"/>
    <lineage>
        <taxon>unclassified sequences</taxon>
        <taxon>metagenomes</taxon>
        <taxon>ecological metagenomes</taxon>
    </lineage>
</organism>
<dbReference type="EMBL" id="UINC01151312">
    <property type="protein sequence ID" value="SVD44847.1"/>
    <property type="molecule type" value="Genomic_DNA"/>
</dbReference>
<accession>A0A382VEE3</accession>
<evidence type="ECO:0000313" key="1">
    <source>
        <dbReference type="EMBL" id="SVD44847.1"/>
    </source>
</evidence>
<feature type="non-terminal residue" evidence="1">
    <location>
        <position position="37"/>
    </location>
</feature>
<sequence>MSVQVSYAKQSIFALIALLLIFAVIEGTARAYEFLNP</sequence>
<name>A0A382VEE3_9ZZZZ</name>
<proteinExistence type="predicted"/>